<comment type="similarity">
    <text evidence="1 4">Belongs to the UDP-glycosyltransferase family.</text>
</comment>
<dbReference type="InterPro" id="IPR035595">
    <property type="entry name" value="UDP_glycos_trans_CS"/>
</dbReference>
<keyword evidence="6" id="KW-0472">Membrane</keyword>
<proteinExistence type="inferred from homology"/>
<evidence type="ECO:0000256" key="3">
    <source>
        <dbReference type="ARBA" id="ARBA00022679"/>
    </source>
</evidence>
<dbReference type="GO" id="GO:0035251">
    <property type="term" value="F:UDP-glucosyltransferase activity"/>
    <property type="evidence" value="ECO:0007669"/>
    <property type="project" value="InterPro"/>
</dbReference>
<dbReference type="Proteomes" id="UP000245207">
    <property type="component" value="Unassembled WGS sequence"/>
</dbReference>
<keyword evidence="3 4" id="KW-0808">Transferase</keyword>
<dbReference type="PANTHER" id="PTHR48049:SF60">
    <property type="entry name" value="UDP-GLYCOSYLTRANSFERASE 91B1"/>
    <property type="match status" value="1"/>
</dbReference>
<dbReference type="PANTHER" id="PTHR48049">
    <property type="entry name" value="GLYCOSYLTRANSFERASE"/>
    <property type="match status" value="1"/>
</dbReference>
<dbReference type="FunFam" id="3.40.50.2000:FF:000037">
    <property type="entry name" value="Glycosyltransferase"/>
    <property type="match status" value="1"/>
</dbReference>
<evidence type="ECO:0000256" key="2">
    <source>
        <dbReference type="ARBA" id="ARBA00022676"/>
    </source>
</evidence>
<dbReference type="CDD" id="cd03784">
    <property type="entry name" value="GT1_Gtf-like"/>
    <property type="match status" value="1"/>
</dbReference>
<comment type="caution">
    <text evidence="7">The sequence shown here is derived from an EMBL/GenBank/DDBJ whole genome shotgun (WGS) entry which is preliminary data.</text>
</comment>
<organism evidence="7 8">
    <name type="scientific">Artemisia annua</name>
    <name type="common">Sweet wormwood</name>
    <dbReference type="NCBI Taxonomy" id="35608"/>
    <lineage>
        <taxon>Eukaryota</taxon>
        <taxon>Viridiplantae</taxon>
        <taxon>Streptophyta</taxon>
        <taxon>Embryophyta</taxon>
        <taxon>Tracheophyta</taxon>
        <taxon>Spermatophyta</taxon>
        <taxon>Magnoliopsida</taxon>
        <taxon>eudicotyledons</taxon>
        <taxon>Gunneridae</taxon>
        <taxon>Pentapetalae</taxon>
        <taxon>asterids</taxon>
        <taxon>campanulids</taxon>
        <taxon>Asterales</taxon>
        <taxon>Asteraceae</taxon>
        <taxon>Asteroideae</taxon>
        <taxon>Anthemideae</taxon>
        <taxon>Artemisiinae</taxon>
        <taxon>Artemisia</taxon>
    </lineage>
</organism>
<keyword evidence="6" id="KW-1133">Transmembrane helix</keyword>
<dbReference type="InterPro" id="IPR050481">
    <property type="entry name" value="UDP-glycosyltransf_plant"/>
</dbReference>
<dbReference type="FunFam" id="3.40.50.2000:FF:000088">
    <property type="entry name" value="Glycosyltransferase"/>
    <property type="match status" value="1"/>
</dbReference>
<evidence type="ECO:0000256" key="1">
    <source>
        <dbReference type="ARBA" id="ARBA00009995"/>
    </source>
</evidence>
<gene>
    <name evidence="7" type="ORF">CTI12_AA291670</name>
</gene>
<protein>
    <recommendedName>
        <fullName evidence="5">Glycosyltransferase</fullName>
        <ecNumber evidence="5">2.4.1.-</ecNumber>
    </recommendedName>
</protein>
<dbReference type="STRING" id="35608.A0A2U1N901"/>
<evidence type="ECO:0000256" key="5">
    <source>
        <dbReference type="RuleBase" id="RU362057"/>
    </source>
</evidence>
<evidence type="ECO:0000313" key="7">
    <source>
        <dbReference type="EMBL" id="PWA69947.1"/>
    </source>
</evidence>
<evidence type="ECO:0000256" key="6">
    <source>
        <dbReference type="SAM" id="Phobius"/>
    </source>
</evidence>
<dbReference type="Gene3D" id="3.40.50.2000">
    <property type="entry name" value="Glycogen Phosphorylase B"/>
    <property type="match status" value="2"/>
</dbReference>
<accession>A0A2U1N901</accession>
<keyword evidence="6" id="KW-0812">Transmembrane</keyword>
<evidence type="ECO:0000313" key="8">
    <source>
        <dbReference type="Proteomes" id="UP000245207"/>
    </source>
</evidence>
<dbReference type="PROSITE" id="PS00375">
    <property type="entry name" value="UDPGT"/>
    <property type="match status" value="1"/>
</dbReference>
<dbReference type="EC" id="2.4.1.-" evidence="5"/>
<dbReference type="EMBL" id="PKPP01003331">
    <property type="protein sequence ID" value="PWA69947.1"/>
    <property type="molecule type" value="Genomic_DNA"/>
</dbReference>
<name>A0A2U1N901_ARTAN</name>
<reference evidence="7 8" key="1">
    <citation type="journal article" date="2018" name="Mol. Plant">
        <title>The genome of Artemisia annua provides insight into the evolution of Asteraceae family and artemisinin biosynthesis.</title>
        <authorList>
            <person name="Shen Q."/>
            <person name="Zhang L."/>
            <person name="Liao Z."/>
            <person name="Wang S."/>
            <person name="Yan T."/>
            <person name="Shi P."/>
            <person name="Liu M."/>
            <person name="Fu X."/>
            <person name="Pan Q."/>
            <person name="Wang Y."/>
            <person name="Lv Z."/>
            <person name="Lu X."/>
            <person name="Zhang F."/>
            <person name="Jiang W."/>
            <person name="Ma Y."/>
            <person name="Chen M."/>
            <person name="Hao X."/>
            <person name="Li L."/>
            <person name="Tang Y."/>
            <person name="Lv G."/>
            <person name="Zhou Y."/>
            <person name="Sun X."/>
            <person name="Brodelius P.E."/>
            <person name="Rose J.K.C."/>
            <person name="Tang K."/>
        </authorList>
    </citation>
    <scope>NUCLEOTIDE SEQUENCE [LARGE SCALE GENOMIC DNA]</scope>
    <source>
        <strain evidence="8">cv. Huhao1</strain>
        <tissue evidence="7">Leaf</tissue>
    </source>
</reference>
<feature type="transmembrane region" description="Helical" evidence="6">
    <location>
        <begin position="12"/>
        <end position="30"/>
    </location>
</feature>
<dbReference type="InterPro" id="IPR002213">
    <property type="entry name" value="UDP_glucos_trans"/>
</dbReference>
<keyword evidence="2 4" id="KW-0328">Glycosyltransferase</keyword>
<dbReference type="OrthoDB" id="5835829at2759"/>
<dbReference type="AlphaFoldDB" id="A0A2U1N901"/>
<keyword evidence="8" id="KW-1185">Reference proteome</keyword>
<sequence>MAIINSMDDRKQLHVAMFPWLAFGHIIPFLQLSKFIAEKGHRVSFLSTTRNIERLPTLPTHLSTLINFVKLTLPRVQELPENAEATMDVHTDDIQFLKKAFDGLQPEVTHFLEKESPDWIIYDFTPYWLPSIAAGLGVSRAFFSIINAWFLVFLLPSPEDTINGLDDRKTVEDFMIPPKWVPFPTKVCYKKYEANWMVGSGSVNASGVTDLYRTAMVIKGSQCIIIRDCNEFEPQWLTLVEELNHLPVVPLGLIPPEIATNVGDENNDTWMTVKKWLDSQQKGHVVYVAFGSEVMVSKTELRELALGLELSGLPFFWALRKPAGSTESNSMELPDGFLERTRNQGIVWTTWVPQLKILSHASIGAFLTHCGWGSIVEGLMFGHPLIMLPFLVDQGLNARVLVEKQLGIEVLRNDQDGSFTKDSVARSVSSVVLDDEGKIYKANAVAWSKIFGDAKLHKKYIDDFIDYLEKQKTVDC</sequence>
<evidence type="ECO:0000256" key="4">
    <source>
        <dbReference type="RuleBase" id="RU003718"/>
    </source>
</evidence>
<dbReference type="Pfam" id="PF00201">
    <property type="entry name" value="UDPGT"/>
    <property type="match status" value="1"/>
</dbReference>
<dbReference type="SUPFAM" id="SSF53756">
    <property type="entry name" value="UDP-Glycosyltransferase/glycogen phosphorylase"/>
    <property type="match status" value="1"/>
</dbReference>